<feature type="transmembrane region" description="Helical" evidence="1">
    <location>
        <begin position="116"/>
        <end position="138"/>
    </location>
</feature>
<feature type="transmembrane region" description="Helical" evidence="1">
    <location>
        <begin position="78"/>
        <end position="96"/>
    </location>
</feature>
<dbReference type="Proteomes" id="UP001526426">
    <property type="component" value="Unassembled WGS sequence"/>
</dbReference>
<dbReference type="EMBL" id="JAIHOM010000022">
    <property type="protein sequence ID" value="MCW6035858.1"/>
    <property type="molecule type" value="Genomic_DNA"/>
</dbReference>
<evidence type="ECO:0008006" key="4">
    <source>
        <dbReference type="Google" id="ProtNLM"/>
    </source>
</evidence>
<accession>A0ABT3L302</accession>
<reference evidence="2 3" key="1">
    <citation type="submission" date="2021-08" db="EMBL/GenBank/DDBJ databases">
        <title>Draft genome sequence of Spirulina subsalsa with high tolerance to salinity and hype-accumulation of phycocyanin.</title>
        <authorList>
            <person name="Pei H."/>
            <person name="Jiang L."/>
        </authorList>
    </citation>
    <scope>NUCLEOTIDE SEQUENCE [LARGE SCALE GENOMIC DNA]</scope>
    <source>
        <strain evidence="2 3">FACHB-351</strain>
    </source>
</reference>
<gene>
    <name evidence="2" type="ORF">K4A83_06165</name>
</gene>
<proteinExistence type="predicted"/>
<name>A0ABT3L302_9CYAN</name>
<keyword evidence="3" id="KW-1185">Reference proteome</keyword>
<organism evidence="2 3">
    <name type="scientific">Spirulina subsalsa FACHB-351</name>
    <dbReference type="NCBI Taxonomy" id="234711"/>
    <lineage>
        <taxon>Bacteria</taxon>
        <taxon>Bacillati</taxon>
        <taxon>Cyanobacteriota</taxon>
        <taxon>Cyanophyceae</taxon>
        <taxon>Spirulinales</taxon>
        <taxon>Spirulinaceae</taxon>
        <taxon>Spirulina</taxon>
    </lineage>
</organism>
<keyword evidence="1" id="KW-0472">Membrane</keyword>
<dbReference type="RefSeq" id="WP_265263574.1">
    <property type="nucleotide sequence ID" value="NZ_JAIHOM010000022.1"/>
</dbReference>
<evidence type="ECO:0000313" key="2">
    <source>
        <dbReference type="EMBL" id="MCW6035858.1"/>
    </source>
</evidence>
<comment type="caution">
    <text evidence="2">The sequence shown here is derived from an EMBL/GenBank/DDBJ whole genome shotgun (WGS) entry which is preliminary data.</text>
</comment>
<keyword evidence="1" id="KW-0812">Transmembrane</keyword>
<sequence length="287" mass="32357">MRDGFSGRISVIPFDYPPVAQVFNRRKKRQSLGSSALLKIERSLLQALASRQSRLLALWMMSGLALVFLLVWNWKLTLATGTGGGVMWLVFVGQGWDWSKYWLRVQRFLNSPQRPLAIAVGSGGLAAVGTYLVASIWVDTENRWLATGAIAQGLGTLLTLGLLGWQMTHQKTQSHEGRYERLLQELTQPDPLKRLIGVRQLTRLSEQLDNTQKRQLMEYFQLLLLREEDPTVRQGILDGLQQWHFSPVKAQPLSPLQMPLQFKASRPLSGLEISGGEVLEQQQGNAR</sequence>
<evidence type="ECO:0000256" key="1">
    <source>
        <dbReference type="SAM" id="Phobius"/>
    </source>
</evidence>
<keyword evidence="1" id="KW-1133">Transmembrane helix</keyword>
<protein>
    <recommendedName>
        <fullName evidence="4">Armadillo-type fold-containing protein</fullName>
    </recommendedName>
</protein>
<feature type="transmembrane region" description="Helical" evidence="1">
    <location>
        <begin position="144"/>
        <end position="165"/>
    </location>
</feature>
<evidence type="ECO:0000313" key="3">
    <source>
        <dbReference type="Proteomes" id="UP001526426"/>
    </source>
</evidence>
<feature type="transmembrane region" description="Helical" evidence="1">
    <location>
        <begin position="55"/>
        <end position="72"/>
    </location>
</feature>